<proteinExistence type="predicted"/>
<dbReference type="PANTHER" id="PTHR10424">
    <property type="entry name" value="VIRAL ENVELOPE PROTEIN"/>
    <property type="match status" value="1"/>
</dbReference>
<evidence type="ECO:0000313" key="3">
    <source>
        <dbReference type="Proteomes" id="UP000531168"/>
    </source>
</evidence>
<dbReference type="SUPFAM" id="SSF58069">
    <property type="entry name" value="Virus ectodomain"/>
    <property type="match status" value="1"/>
</dbReference>
<sequence>LEKTIVNMSATIENMENGTVNTIQAVQEELSSLSEVVLQNRMSLDVSLASQGGVCS</sequence>
<reference evidence="2 3" key="1">
    <citation type="submission" date="2019-09" db="EMBL/GenBank/DDBJ databases">
        <title>Bird 10,000 Genomes (B10K) Project - Family phase.</title>
        <authorList>
            <person name="Zhang G."/>
        </authorList>
    </citation>
    <scope>NUCLEOTIDE SEQUENCE [LARGE SCALE GENOMIC DNA]</scope>
    <source>
        <strain evidence="2">B10K-DU-001-46</strain>
        <tissue evidence="2">Muscle</tissue>
    </source>
</reference>
<protein>
    <submittedName>
        <fullName evidence="2">ERVV1 protein</fullName>
    </submittedName>
</protein>
<dbReference type="Proteomes" id="UP000531168">
    <property type="component" value="Unassembled WGS sequence"/>
</dbReference>
<keyword evidence="3" id="KW-1185">Reference proteome</keyword>
<dbReference type="AlphaFoldDB" id="A0A7L0ME75"/>
<name>A0A7L0ME75_9PSIT</name>
<keyword evidence="1" id="KW-1015">Disulfide bond</keyword>
<gene>
    <name evidence="2" type="primary">Ervv1</name>
    <name evidence="2" type="ORF">AMAGUI_R15226</name>
</gene>
<dbReference type="InterPro" id="IPR018154">
    <property type="entry name" value="TLV/ENV_coat_polyprotein"/>
</dbReference>
<evidence type="ECO:0000256" key="1">
    <source>
        <dbReference type="ARBA" id="ARBA00023157"/>
    </source>
</evidence>
<dbReference type="Pfam" id="PF00429">
    <property type="entry name" value="TLV_coat"/>
    <property type="match status" value="1"/>
</dbReference>
<dbReference type="EMBL" id="VXAR01008846">
    <property type="protein sequence ID" value="NXK79149.1"/>
    <property type="molecule type" value="Genomic_DNA"/>
</dbReference>
<dbReference type="PANTHER" id="PTHR10424:SF73">
    <property type="entry name" value="ENDOGENOUS RETROVIRUS GROUP FC1 ENV POLYPROTEIN-RELATED"/>
    <property type="match status" value="1"/>
</dbReference>
<comment type="caution">
    <text evidence="2">The sequence shown here is derived from an EMBL/GenBank/DDBJ whole genome shotgun (WGS) entry which is preliminary data.</text>
</comment>
<feature type="non-terminal residue" evidence="2">
    <location>
        <position position="56"/>
    </location>
</feature>
<feature type="non-terminal residue" evidence="2">
    <location>
        <position position="1"/>
    </location>
</feature>
<evidence type="ECO:0000313" key="2">
    <source>
        <dbReference type="EMBL" id="NXK79149.1"/>
    </source>
</evidence>
<dbReference type="Gene3D" id="1.10.287.210">
    <property type="match status" value="1"/>
</dbReference>
<accession>A0A7L0ME75</accession>
<organism evidence="2 3">
    <name type="scientific">Amazona guildingii</name>
    <dbReference type="NCBI Taxonomy" id="175529"/>
    <lineage>
        <taxon>Eukaryota</taxon>
        <taxon>Metazoa</taxon>
        <taxon>Chordata</taxon>
        <taxon>Craniata</taxon>
        <taxon>Vertebrata</taxon>
        <taxon>Euteleostomi</taxon>
        <taxon>Archelosauria</taxon>
        <taxon>Archosauria</taxon>
        <taxon>Dinosauria</taxon>
        <taxon>Saurischia</taxon>
        <taxon>Theropoda</taxon>
        <taxon>Coelurosauria</taxon>
        <taxon>Aves</taxon>
        <taxon>Neognathae</taxon>
        <taxon>Neoaves</taxon>
        <taxon>Telluraves</taxon>
        <taxon>Australaves</taxon>
        <taxon>Psittaciformes</taxon>
        <taxon>Psittacidae</taxon>
        <taxon>Amazona</taxon>
    </lineage>
</organism>